<organism evidence="1 2">
    <name type="scientific">Demequina lutea</name>
    <dbReference type="NCBI Taxonomy" id="431489"/>
    <lineage>
        <taxon>Bacteria</taxon>
        <taxon>Bacillati</taxon>
        <taxon>Actinomycetota</taxon>
        <taxon>Actinomycetes</taxon>
        <taxon>Micrococcales</taxon>
        <taxon>Demequinaceae</taxon>
        <taxon>Demequina</taxon>
    </lineage>
</organism>
<evidence type="ECO:0000313" key="2">
    <source>
        <dbReference type="Proteomes" id="UP000547973"/>
    </source>
</evidence>
<dbReference type="AlphaFoldDB" id="A0A7Y9ZES3"/>
<accession>A0A7Y9ZES3</accession>
<dbReference type="RefSeq" id="WP_062075541.1">
    <property type="nucleotide sequence ID" value="NZ_BBRC01000011.1"/>
</dbReference>
<dbReference type="EMBL" id="JACBZO010000001">
    <property type="protein sequence ID" value="NYI42640.1"/>
    <property type="molecule type" value="Genomic_DNA"/>
</dbReference>
<reference evidence="1 2" key="1">
    <citation type="submission" date="2020-07" db="EMBL/GenBank/DDBJ databases">
        <title>Sequencing the genomes of 1000 actinobacteria strains.</title>
        <authorList>
            <person name="Klenk H.-P."/>
        </authorList>
    </citation>
    <scope>NUCLEOTIDE SEQUENCE [LARGE SCALE GENOMIC DNA]</scope>
    <source>
        <strain evidence="1 2">DSM 19970</strain>
    </source>
</reference>
<dbReference type="Proteomes" id="UP000547973">
    <property type="component" value="Unassembled WGS sequence"/>
</dbReference>
<gene>
    <name evidence="1" type="ORF">BKA03_002759</name>
</gene>
<protein>
    <submittedName>
        <fullName evidence="1">Tetratricopeptide (TPR) repeat protein</fullName>
    </submittedName>
</protein>
<sequence length="213" mass="22778">MTGPHGADPARNDPARDDQAREVARLEAEHAFDPAAHAYELADALSGLALTRNVAGDKAGARAHFARAVTVARDAYQHATPTTGDIRAHEDFLTHLFNYIQYSLTDGDAADAITGADEALALLDAVATKARSEEADDMRATAGRALYLDFRGTALSKLGRNAESLEAHSEAALMLALSHDAYPQQVEFLERHIANRMAKVIEDEDTAPGADAS</sequence>
<name>A0A7Y9ZES3_9MICO</name>
<comment type="caution">
    <text evidence="1">The sequence shown here is derived from an EMBL/GenBank/DDBJ whole genome shotgun (WGS) entry which is preliminary data.</text>
</comment>
<keyword evidence="2" id="KW-1185">Reference proteome</keyword>
<proteinExistence type="predicted"/>
<evidence type="ECO:0000313" key="1">
    <source>
        <dbReference type="EMBL" id="NYI42640.1"/>
    </source>
</evidence>